<feature type="non-terminal residue" evidence="3">
    <location>
        <position position="361"/>
    </location>
</feature>
<dbReference type="Proteomes" id="UP001321749">
    <property type="component" value="Unassembled WGS sequence"/>
</dbReference>
<gene>
    <name evidence="3" type="ORF">QBC42DRAFT_163856</name>
</gene>
<reference evidence="3" key="1">
    <citation type="journal article" date="2023" name="Mol. Phylogenet. Evol.">
        <title>Genome-scale phylogeny and comparative genomics of the fungal order Sordariales.</title>
        <authorList>
            <person name="Hensen N."/>
            <person name="Bonometti L."/>
            <person name="Westerberg I."/>
            <person name="Brannstrom I.O."/>
            <person name="Guillou S."/>
            <person name="Cros-Aarteil S."/>
            <person name="Calhoun S."/>
            <person name="Haridas S."/>
            <person name="Kuo A."/>
            <person name="Mondo S."/>
            <person name="Pangilinan J."/>
            <person name="Riley R."/>
            <person name="LaButti K."/>
            <person name="Andreopoulos B."/>
            <person name="Lipzen A."/>
            <person name="Chen C."/>
            <person name="Yan M."/>
            <person name="Daum C."/>
            <person name="Ng V."/>
            <person name="Clum A."/>
            <person name="Steindorff A."/>
            <person name="Ohm R.A."/>
            <person name="Martin F."/>
            <person name="Silar P."/>
            <person name="Natvig D.O."/>
            <person name="Lalanne C."/>
            <person name="Gautier V."/>
            <person name="Ament-Velasquez S.L."/>
            <person name="Kruys A."/>
            <person name="Hutchinson M.I."/>
            <person name="Powell A.J."/>
            <person name="Barry K."/>
            <person name="Miller A.N."/>
            <person name="Grigoriev I.V."/>
            <person name="Debuchy R."/>
            <person name="Gladieux P."/>
            <person name="Hiltunen Thoren M."/>
            <person name="Johannesson H."/>
        </authorList>
    </citation>
    <scope>NUCLEOTIDE SEQUENCE</scope>
    <source>
        <strain evidence="3">PSN324</strain>
    </source>
</reference>
<proteinExistence type="predicted"/>
<feature type="compositionally biased region" description="Basic and acidic residues" evidence="1">
    <location>
        <begin position="163"/>
        <end position="176"/>
    </location>
</feature>
<feature type="transmembrane region" description="Helical" evidence="2">
    <location>
        <begin position="12"/>
        <end position="34"/>
    </location>
</feature>
<accession>A0AAV9HAP7</accession>
<dbReference type="EMBL" id="MU865125">
    <property type="protein sequence ID" value="KAK4457274.1"/>
    <property type="molecule type" value="Genomic_DNA"/>
</dbReference>
<keyword evidence="2" id="KW-0812">Transmembrane</keyword>
<reference evidence="3" key="2">
    <citation type="submission" date="2023-06" db="EMBL/GenBank/DDBJ databases">
        <authorList>
            <consortium name="Lawrence Berkeley National Laboratory"/>
            <person name="Mondo S.J."/>
            <person name="Hensen N."/>
            <person name="Bonometti L."/>
            <person name="Westerberg I."/>
            <person name="Brannstrom I.O."/>
            <person name="Guillou S."/>
            <person name="Cros-Aarteil S."/>
            <person name="Calhoun S."/>
            <person name="Haridas S."/>
            <person name="Kuo A."/>
            <person name="Pangilinan J."/>
            <person name="Riley R."/>
            <person name="Labutti K."/>
            <person name="Andreopoulos B."/>
            <person name="Lipzen A."/>
            <person name="Chen C."/>
            <person name="Yanf M."/>
            <person name="Daum C."/>
            <person name="Ng V."/>
            <person name="Clum A."/>
            <person name="Steindorff A."/>
            <person name="Ohm R."/>
            <person name="Martin F."/>
            <person name="Silar P."/>
            <person name="Natvig D."/>
            <person name="Lalanne C."/>
            <person name="Gautier V."/>
            <person name="Ament-Velasquez S.L."/>
            <person name="Kruys A."/>
            <person name="Hutchinson M.I."/>
            <person name="Powell A.J."/>
            <person name="Barry K."/>
            <person name="Miller A.N."/>
            <person name="Grigoriev I.V."/>
            <person name="Debuchy R."/>
            <person name="Gladieux P."/>
            <person name="Thoren M.H."/>
            <person name="Johannesson H."/>
        </authorList>
    </citation>
    <scope>NUCLEOTIDE SEQUENCE</scope>
    <source>
        <strain evidence="3">PSN324</strain>
    </source>
</reference>
<feature type="transmembrane region" description="Helical" evidence="2">
    <location>
        <begin position="134"/>
        <end position="155"/>
    </location>
</feature>
<comment type="caution">
    <text evidence="3">The sequence shown here is derived from an EMBL/GenBank/DDBJ whole genome shotgun (WGS) entry which is preliminary data.</text>
</comment>
<dbReference type="AlphaFoldDB" id="A0AAV9HAP7"/>
<feature type="region of interest" description="Disordered" evidence="1">
    <location>
        <begin position="163"/>
        <end position="192"/>
    </location>
</feature>
<feature type="non-terminal residue" evidence="3">
    <location>
        <position position="1"/>
    </location>
</feature>
<name>A0AAV9HAP7_9PEZI</name>
<evidence type="ECO:0000256" key="2">
    <source>
        <dbReference type="SAM" id="Phobius"/>
    </source>
</evidence>
<organism evidence="3 4">
    <name type="scientific">Cladorrhinum samala</name>
    <dbReference type="NCBI Taxonomy" id="585594"/>
    <lineage>
        <taxon>Eukaryota</taxon>
        <taxon>Fungi</taxon>
        <taxon>Dikarya</taxon>
        <taxon>Ascomycota</taxon>
        <taxon>Pezizomycotina</taxon>
        <taxon>Sordariomycetes</taxon>
        <taxon>Sordariomycetidae</taxon>
        <taxon>Sordariales</taxon>
        <taxon>Podosporaceae</taxon>
        <taxon>Cladorrhinum</taxon>
    </lineage>
</organism>
<keyword evidence="4" id="KW-1185">Reference proteome</keyword>
<evidence type="ECO:0000256" key="1">
    <source>
        <dbReference type="SAM" id="MobiDB-lite"/>
    </source>
</evidence>
<evidence type="ECO:0000313" key="3">
    <source>
        <dbReference type="EMBL" id="KAK4457274.1"/>
    </source>
</evidence>
<protein>
    <submittedName>
        <fullName evidence="3">Uncharacterized protein</fullName>
    </submittedName>
</protein>
<evidence type="ECO:0000313" key="4">
    <source>
        <dbReference type="Proteomes" id="UP001321749"/>
    </source>
</evidence>
<keyword evidence="2" id="KW-1133">Transmembrane helix</keyword>
<keyword evidence="2" id="KW-0472">Membrane</keyword>
<feature type="compositionally biased region" description="Low complexity" evidence="1">
    <location>
        <begin position="177"/>
        <end position="192"/>
    </location>
</feature>
<sequence>PEKPSILSRLAIPIALVVGAAIIGGGTFGVVKYVQNLVSHARVHNDQAKWKAAARSQVYEACYFGCNDCSDPNYAWNACQISARVAVQGVICDANKMWNWANADRYPDACLVEAGKILAADALKKLKKDYSGRYGLVTLTVLGGLGVGYLIYYLLRKFFGPKKETADTKDSSDSRRSSTSSRSSRASSGPRLSGVLTSAISIAASAHSADAYACTGRSAAHDQHFVSLATVPGTNAPRISGVIHGWFSDCQDKKDCKQKCKTTCKRGIISARSCKQSCKKNCKSKTKEIKKPKDYVDDVVARVTGCGFKLADSVGPQTVFARVGNPKIEKDLWVRVSVSGFNVTTAARTDREVECLYGIAG</sequence>